<dbReference type="InterPro" id="IPR001789">
    <property type="entry name" value="Sig_transdc_resp-reg_receiver"/>
</dbReference>
<feature type="modified residue" description="4-aspartylphosphate" evidence="1">
    <location>
        <position position="59"/>
    </location>
</feature>
<proteinExistence type="predicted"/>
<sequence>MNKDGPVIVIEDDEDDQLLLSLVFQKLGYPNKIVYFPDGQQALEFLETTTESPFLILSDINMPKLDGFALRQKIHVDAQLQVKCIPYLFFSTGVSQKMVIDAYSLSVQGFFIKQTSQAELEKTIQVIMDYWKRCAAPNSF</sequence>
<dbReference type="InterPro" id="IPR011006">
    <property type="entry name" value="CheY-like_superfamily"/>
</dbReference>
<dbReference type="AlphaFoldDB" id="A0A6M0IS29"/>
<dbReference type="Proteomes" id="UP000477386">
    <property type="component" value="Unassembled WGS sequence"/>
</dbReference>
<dbReference type="Gene3D" id="3.40.50.2300">
    <property type="match status" value="1"/>
</dbReference>
<dbReference type="Pfam" id="PF00072">
    <property type="entry name" value="Response_reg"/>
    <property type="match status" value="1"/>
</dbReference>
<dbReference type="PANTHER" id="PTHR44520">
    <property type="entry name" value="RESPONSE REGULATOR RCP1-RELATED"/>
    <property type="match status" value="1"/>
</dbReference>
<name>A0A6M0IS29_9BACT</name>
<comment type="caution">
    <text evidence="3">The sequence shown here is derived from an EMBL/GenBank/DDBJ whole genome shotgun (WGS) entry which is preliminary data.</text>
</comment>
<evidence type="ECO:0000256" key="1">
    <source>
        <dbReference type="PROSITE-ProRule" id="PRU00169"/>
    </source>
</evidence>
<organism evidence="3 4">
    <name type="scientific">Spirosoma agri</name>
    <dbReference type="NCBI Taxonomy" id="1987381"/>
    <lineage>
        <taxon>Bacteria</taxon>
        <taxon>Pseudomonadati</taxon>
        <taxon>Bacteroidota</taxon>
        <taxon>Cytophagia</taxon>
        <taxon>Cytophagales</taxon>
        <taxon>Cytophagaceae</taxon>
        <taxon>Spirosoma</taxon>
    </lineage>
</organism>
<protein>
    <submittedName>
        <fullName evidence="3">Response regulator</fullName>
    </submittedName>
</protein>
<gene>
    <name evidence="3" type="ORF">GK091_25160</name>
</gene>
<keyword evidence="1" id="KW-0597">Phosphoprotein</keyword>
<reference evidence="3 4" key="1">
    <citation type="submission" date="2020-02" db="EMBL/GenBank/DDBJ databases">
        <title>Draft genome sequence of two Spirosoma agri KCTC 52727 and Spirosoma terrae KCTC 52035.</title>
        <authorList>
            <person name="Rojas J."/>
            <person name="Ambika Manirajan B."/>
            <person name="Ratering S."/>
            <person name="Suarez C."/>
            <person name="Schnell S."/>
        </authorList>
    </citation>
    <scope>NUCLEOTIDE SEQUENCE [LARGE SCALE GENOMIC DNA]</scope>
    <source>
        <strain evidence="3 4">KCTC 52727</strain>
    </source>
</reference>
<dbReference type="SMART" id="SM00448">
    <property type="entry name" value="REC"/>
    <property type="match status" value="1"/>
</dbReference>
<dbReference type="RefSeq" id="WP_164043483.1">
    <property type="nucleotide sequence ID" value="NZ_JAAGNZ010000003.1"/>
</dbReference>
<feature type="domain" description="Response regulatory" evidence="2">
    <location>
        <begin position="6"/>
        <end position="128"/>
    </location>
</feature>
<dbReference type="PANTHER" id="PTHR44520:SF2">
    <property type="entry name" value="RESPONSE REGULATOR RCP1"/>
    <property type="match status" value="1"/>
</dbReference>
<keyword evidence="4" id="KW-1185">Reference proteome</keyword>
<accession>A0A6M0IS29</accession>
<dbReference type="InterPro" id="IPR052893">
    <property type="entry name" value="TCS_response_regulator"/>
</dbReference>
<dbReference type="GO" id="GO:0000160">
    <property type="term" value="P:phosphorelay signal transduction system"/>
    <property type="evidence" value="ECO:0007669"/>
    <property type="project" value="InterPro"/>
</dbReference>
<dbReference type="SUPFAM" id="SSF52172">
    <property type="entry name" value="CheY-like"/>
    <property type="match status" value="1"/>
</dbReference>
<dbReference type="PROSITE" id="PS50110">
    <property type="entry name" value="RESPONSE_REGULATORY"/>
    <property type="match status" value="1"/>
</dbReference>
<evidence type="ECO:0000259" key="2">
    <source>
        <dbReference type="PROSITE" id="PS50110"/>
    </source>
</evidence>
<evidence type="ECO:0000313" key="4">
    <source>
        <dbReference type="Proteomes" id="UP000477386"/>
    </source>
</evidence>
<evidence type="ECO:0000313" key="3">
    <source>
        <dbReference type="EMBL" id="NEU70191.1"/>
    </source>
</evidence>
<dbReference type="EMBL" id="JAAGNZ010000003">
    <property type="protein sequence ID" value="NEU70191.1"/>
    <property type="molecule type" value="Genomic_DNA"/>
</dbReference>